<dbReference type="Gene3D" id="3.30.565.10">
    <property type="entry name" value="Histidine kinase-like ATPase, C-terminal domain"/>
    <property type="match status" value="1"/>
</dbReference>
<dbReference type="InterPro" id="IPR003594">
    <property type="entry name" value="HATPase_dom"/>
</dbReference>
<sequence length="394" mass="44107">MLNKTEQTGLSSSRISTQQFWVFHIGGWSAMALVSYLSLTIWYNPGQLIPALHTVLQSVLGLFVSYPLRWAGSALWNAPIIRRVILNGAAIILASIIWTALRVTTFTALTGEVINPADWGGWLYASLTIFGAWSFCYHALKYYRQWLEQRQLATEAQKAALEAQTLAQLESLKRLEAESQYKDAKLRMLKYQLNPHFLFNALNSVTHLVRKGDQTSATEMLVKIAEFLRTSLEHDDELLHSLRDELEVIELYLAIEKSRFGDRLQTEFNVSDEALNVNVPSFLLQPVYENAMKYAVGQSLSPTVISFSAECDGDDLTLSISDTGPGFHEMEESSARSSIGIGLRNVEERLQSQYGANYNLRIENNDKGGASVRITIPAKLESVKPVPVDEDVLG</sequence>
<dbReference type="InterPro" id="IPR036890">
    <property type="entry name" value="HATPase_C_sf"/>
</dbReference>
<dbReference type="GO" id="GO:0016020">
    <property type="term" value="C:membrane"/>
    <property type="evidence" value="ECO:0007669"/>
    <property type="project" value="InterPro"/>
</dbReference>
<accession>A0A371RHK5</accession>
<evidence type="ECO:0000313" key="3">
    <source>
        <dbReference type="EMBL" id="RFB04936.1"/>
    </source>
</evidence>
<dbReference type="RefSeq" id="WP_116391567.1">
    <property type="nucleotide sequence ID" value="NZ_QUQO01000001.1"/>
</dbReference>
<dbReference type="SMART" id="SM00387">
    <property type="entry name" value="HATPase_c"/>
    <property type="match status" value="1"/>
</dbReference>
<dbReference type="PANTHER" id="PTHR34220:SF7">
    <property type="entry name" value="SENSOR HISTIDINE KINASE YPDA"/>
    <property type="match status" value="1"/>
</dbReference>
<keyword evidence="3" id="KW-0418">Kinase</keyword>
<protein>
    <submittedName>
        <fullName evidence="3">Sensor histidine kinase</fullName>
    </submittedName>
</protein>
<feature type="transmembrane region" description="Helical" evidence="1">
    <location>
        <begin position="48"/>
        <end position="68"/>
    </location>
</feature>
<feature type="transmembrane region" description="Helical" evidence="1">
    <location>
        <begin position="80"/>
        <end position="101"/>
    </location>
</feature>
<evidence type="ECO:0000259" key="2">
    <source>
        <dbReference type="SMART" id="SM00387"/>
    </source>
</evidence>
<dbReference type="SUPFAM" id="SSF55874">
    <property type="entry name" value="ATPase domain of HSP90 chaperone/DNA topoisomerase II/histidine kinase"/>
    <property type="match status" value="1"/>
</dbReference>
<evidence type="ECO:0000313" key="4">
    <source>
        <dbReference type="Proteomes" id="UP000264589"/>
    </source>
</evidence>
<dbReference type="PANTHER" id="PTHR34220">
    <property type="entry name" value="SENSOR HISTIDINE KINASE YPDA"/>
    <property type="match status" value="1"/>
</dbReference>
<keyword evidence="3" id="KW-0808">Transferase</keyword>
<keyword evidence="1" id="KW-1133">Transmembrane helix</keyword>
<dbReference type="Proteomes" id="UP000264589">
    <property type="component" value="Unassembled WGS sequence"/>
</dbReference>
<comment type="caution">
    <text evidence="3">The sequence shown here is derived from an EMBL/GenBank/DDBJ whole genome shotgun (WGS) entry which is preliminary data.</text>
</comment>
<dbReference type="GO" id="GO:0000155">
    <property type="term" value="F:phosphorelay sensor kinase activity"/>
    <property type="evidence" value="ECO:0007669"/>
    <property type="project" value="InterPro"/>
</dbReference>
<dbReference type="InterPro" id="IPR050640">
    <property type="entry name" value="Bact_2-comp_sensor_kinase"/>
</dbReference>
<keyword evidence="1" id="KW-0812">Transmembrane</keyword>
<dbReference type="InParanoid" id="A0A371RHK5"/>
<organism evidence="3 4">
    <name type="scientific">Parvularcula marina</name>
    <dbReference type="NCBI Taxonomy" id="2292771"/>
    <lineage>
        <taxon>Bacteria</taxon>
        <taxon>Pseudomonadati</taxon>
        <taxon>Pseudomonadota</taxon>
        <taxon>Alphaproteobacteria</taxon>
        <taxon>Parvularculales</taxon>
        <taxon>Parvularculaceae</taxon>
        <taxon>Parvularcula</taxon>
    </lineage>
</organism>
<name>A0A371RHK5_9PROT</name>
<dbReference type="InterPro" id="IPR010559">
    <property type="entry name" value="Sig_transdc_His_kin_internal"/>
</dbReference>
<evidence type="ECO:0000256" key="1">
    <source>
        <dbReference type="SAM" id="Phobius"/>
    </source>
</evidence>
<dbReference type="Pfam" id="PF06580">
    <property type="entry name" value="His_kinase"/>
    <property type="match status" value="1"/>
</dbReference>
<dbReference type="Pfam" id="PF02518">
    <property type="entry name" value="HATPase_c"/>
    <property type="match status" value="1"/>
</dbReference>
<feature type="transmembrane region" description="Helical" evidence="1">
    <location>
        <begin position="21"/>
        <end position="42"/>
    </location>
</feature>
<reference evidence="3 4" key="1">
    <citation type="submission" date="2018-08" db="EMBL/GenBank/DDBJ databases">
        <title>Parvularcula sp. SM1705, isolated from surface water of the South Sea China.</title>
        <authorList>
            <person name="Sun L."/>
        </authorList>
    </citation>
    <scope>NUCLEOTIDE SEQUENCE [LARGE SCALE GENOMIC DNA]</scope>
    <source>
        <strain evidence="3 4">SM1705</strain>
    </source>
</reference>
<keyword evidence="4" id="KW-1185">Reference proteome</keyword>
<keyword evidence="1" id="KW-0472">Membrane</keyword>
<dbReference type="AlphaFoldDB" id="A0A371RHK5"/>
<feature type="domain" description="Histidine kinase/HSP90-like ATPase" evidence="2">
    <location>
        <begin position="278"/>
        <end position="380"/>
    </location>
</feature>
<feature type="transmembrane region" description="Helical" evidence="1">
    <location>
        <begin position="121"/>
        <end position="140"/>
    </location>
</feature>
<proteinExistence type="predicted"/>
<dbReference type="EMBL" id="QUQO01000001">
    <property type="protein sequence ID" value="RFB04936.1"/>
    <property type="molecule type" value="Genomic_DNA"/>
</dbReference>
<gene>
    <name evidence="3" type="ORF">DX908_06330</name>
</gene>
<dbReference type="OrthoDB" id="2514702at2"/>